<evidence type="ECO:0000313" key="3">
    <source>
        <dbReference type="Proteomes" id="UP000831304"/>
    </source>
</evidence>
<name>A0ABY4ASU9_9MICO</name>
<dbReference type="Proteomes" id="UP000831304">
    <property type="component" value="Chromosome"/>
</dbReference>
<dbReference type="InterPro" id="IPR027843">
    <property type="entry name" value="DUF4440"/>
</dbReference>
<organism evidence="2 3">
    <name type="scientific">Agromyces soli</name>
    <dbReference type="NCBI Taxonomy" id="659012"/>
    <lineage>
        <taxon>Bacteria</taxon>
        <taxon>Bacillati</taxon>
        <taxon>Actinomycetota</taxon>
        <taxon>Actinomycetes</taxon>
        <taxon>Micrococcales</taxon>
        <taxon>Microbacteriaceae</taxon>
        <taxon>Agromyces</taxon>
    </lineage>
</organism>
<reference evidence="2 3" key="1">
    <citation type="submission" date="2022-03" db="EMBL/GenBank/DDBJ databases">
        <title>Agromyces sp. isolated from the gut of P. brevitarsis seulensis larvae.</title>
        <authorList>
            <person name="Won M."/>
            <person name="Kwon S.-W."/>
        </authorList>
    </citation>
    <scope>NUCLEOTIDE SEQUENCE [LARGE SCALE GENOMIC DNA]</scope>
    <source>
        <strain evidence="2 3">KACC 16215</strain>
    </source>
</reference>
<feature type="domain" description="DUF4440" evidence="1">
    <location>
        <begin position="18"/>
        <end position="114"/>
    </location>
</feature>
<gene>
    <name evidence="2" type="ORF">MTP13_00155</name>
</gene>
<protein>
    <submittedName>
        <fullName evidence="2">Nuclear transport factor 2 family protein</fullName>
    </submittedName>
</protein>
<dbReference type="EMBL" id="CP094533">
    <property type="protein sequence ID" value="UOE26229.1"/>
    <property type="molecule type" value="Genomic_DNA"/>
</dbReference>
<dbReference type="RefSeq" id="WP_243569061.1">
    <property type="nucleotide sequence ID" value="NZ_BAAARD010000005.1"/>
</dbReference>
<dbReference type="InterPro" id="IPR032710">
    <property type="entry name" value="NTF2-like_dom_sf"/>
</dbReference>
<keyword evidence="3" id="KW-1185">Reference proteome</keyword>
<dbReference type="SUPFAM" id="SSF54427">
    <property type="entry name" value="NTF2-like"/>
    <property type="match status" value="1"/>
</dbReference>
<evidence type="ECO:0000313" key="2">
    <source>
        <dbReference type="EMBL" id="UOE26229.1"/>
    </source>
</evidence>
<evidence type="ECO:0000259" key="1">
    <source>
        <dbReference type="Pfam" id="PF14534"/>
    </source>
</evidence>
<dbReference type="Gene3D" id="3.10.450.50">
    <property type="match status" value="1"/>
</dbReference>
<proteinExistence type="predicted"/>
<sequence length="126" mass="14425">MTTTENPADAPAALRRTIIDLESQLLSPAGRSDRDLLEELIHDDFYEIGRSGKYWLRDEVIATLLTIPGQVQRVSFDRVVELAPGVAHVRFRTEDAVGVVHRSSIWMHDGMRWRQRYHQGTPDTQD</sequence>
<dbReference type="Pfam" id="PF14534">
    <property type="entry name" value="DUF4440"/>
    <property type="match status" value="1"/>
</dbReference>
<accession>A0ABY4ASU9</accession>